<gene>
    <name evidence="1" type="ORF">SAMN05216417_10474</name>
</gene>
<dbReference type="Proteomes" id="UP000182649">
    <property type="component" value="Unassembled WGS sequence"/>
</dbReference>
<accession>A0A1I7GB21</accession>
<dbReference type="RefSeq" id="WP_074973833.1">
    <property type="nucleotide sequence ID" value="NZ_FPBZ01000004.1"/>
</dbReference>
<dbReference type="AlphaFoldDB" id="A0A1I7GB21"/>
<dbReference type="OrthoDB" id="8566606at2"/>
<evidence type="ECO:0000313" key="2">
    <source>
        <dbReference type="Proteomes" id="UP000182649"/>
    </source>
</evidence>
<dbReference type="EMBL" id="FPBZ01000004">
    <property type="protein sequence ID" value="SFU45650.1"/>
    <property type="molecule type" value="Genomic_DNA"/>
</dbReference>
<evidence type="ECO:0000313" key="1">
    <source>
        <dbReference type="EMBL" id="SFU45650.1"/>
    </source>
</evidence>
<protein>
    <submittedName>
        <fullName evidence="1">Uncharacterized protein</fullName>
    </submittedName>
</protein>
<proteinExistence type="predicted"/>
<sequence length="238" mass="26973">MAKLGDELEKHIDESDPLFLKNVSDCSPLLDHGCITVAQCAMIPSGMLLRGEVRRQHFDVIDHYLALAFLDIGKGRLNPKHPLTHIPYSEYLRMMKAGMFGADGADCPTPNGYWLISLDQAERWLQSKGIHFDFTQLRAEAGSGRYESEADLASRVEAMPAPSSSVYDWQSQARLIADEYFDADTRMRCRDSLKGYSNRVTEEMQKRGIKGPRGFIDNPNTVMREALQGEKWWGNKQK</sequence>
<name>A0A1I7GB21_9PROT</name>
<reference evidence="1 2" key="1">
    <citation type="submission" date="2016-10" db="EMBL/GenBank/DDBJ databases">
        <authorList>
            <person name="de Groot N.N."/>
        </authorList>
    </citation>
    <scope>NUCLEOTIDE SEQUENCE [LARGE SCALE GENOMIC DNA]</scope>
    <source>
        <strain evidence="1 2">Nl14</strain>
    </source>
</reference>
<organism evidence="1 2">
    <name type="scientific">Nitrosospira multiformis</name>
    <dbReference type="NCBI Taxonomy" id="1231"/>
    <lineage>
        <taxon>Bacteria</taxon>
        <taxon>Pseudomonadati</taxon>
        <taxon>Pseudomonadota</taxon>
        <taxon>Betaproteobacteria</taxon>
        <taxon>Nitrosomonadales</taxon>
        <taxon>Nitrosomonadaceae</taxon>
        <taxon>Nitrosospira</taxon>
    </lineage>
</organism>